<dbReference type="PROSITE" id="PS51192">
    <property type="entry name" value="HELICASE_ATP_BIND_1"/>
    <property type="match status" value="1"/>
</dbReference>
<evidence type="ECO:0000256" key="2">
    <source>
        <dbReference type="ARBA" id="ARBA00022801"/>
    </source>
</evidence>
<protein>
    <submittedName>
        <fullName evidence="8">ATP-dependent helicase HrpB</fullName>
    </submittedName>
</protein>
<proteinExistence type="predicted"/>
<accession>A0A543AQ43</accession>
<feature type="domain" description="Helicase ATP-binding" evidence="6">
    <location>
        <begin position="17"/>
        <end position="178"/>
    </location>
</feature>
<dbReference type="InterPro" id="IPR010225">
    <property type="entry name" value="HrpB"/>
</dbReference>
<dbReference type="InParanoid" id="A0A543AQ43"/>
<dbReference type="SMART" id="SM00847">
    <property type="entry name" value="HA2"/>
    <property type="match status" value="1"/>
</dbReference>
<keyword evidence="3 8" id="KW-0347">Helicase</keyword>
<keyword evidence="4" id="KW-0067">ATP-binding</keyword>
<dbReference type="InterPro" id="IPR027417">
    <property type="entry name" value="P-loop_NTPase"/>
</dbReference>
<dbReference type="CDD" id="cd18791">
    <property type="entry name" value="SF2_C_RHA"/>
    <property type="match status" value="1"/>
</dbReference>
<dbReference type="PANTHER" id="PTHR43519:SF1">
    <property type="entry name" value="ATP-DEPENDENT RNA HELICASE HRPB"/>
    <property type="match status" value="1"/>
</dbReference>
<dbReference type="InterPro" id="IPR007502">
    <property type="entry name" value="Helicase-assoc_dom"/>
</dbReference>
<dbReference type="GO" id="GO:0005524">
    <property type="term" value="F:ATP binding"/>
    <property type="evidence" value="ECO:0007669"/>
    <property type="project" value="UniProtKB-KW"/>
</dbReference>
<keyword evidence="2" id="KW-0378">Hydrolase</keyword>
<dbReference type="Gene3D" id="3.40.50.300">
    <property type="entry name" value="P-loop containing nucleotide triphosphate hydrolases"/>
    <property type="match status" value="2"/>
</dbReference>
<dbReference type="PANTHER" id="PTHR43519">
    <property type="entry name" value="ATP-DEPENDENT RNA HELICASE HRPB"/>
    <property type="match status" value="1"/>
</dbReference>
<dbReference type="InterPro" id="IPR013689">
    <property type="entry name" value="RNA_helicase_ATP-dep_HrpB_C"/>
</dbReference>
<dbReference type="GO" id="GO:0004386">
    <property type="term" value="F:helicase activity"/>
    <property type="evidence" value="ECO:0007669"/>
    <property type="project" value="UniProtKB-KW"/>
</dbReference>
<gene>
    <name evidence="8" type="ORF">FB566_0170</name>
</gene>
<feature type="domain" description="Helicase C-terminal" evidence="7">
    <location>
        <begin position="209"/>
        <end position="377"/>
    </location>
</feature>
<dbReference type="Pfam" id="PF00271">
    <property type="entry name" value="Helicase_C"/>
    <property type="match status" value="1"/>
</dbReference>
<dbReference type="Pfam" id="PF08482">
    <property type="entry name" value="HrpB_C"/>
    <property type="match status" value="1"/>
</dbReference>
<dbReference type="PIRSF" id="PIRSF005496">
    <property type="entry name" value="ATP_hel_hrpB"/>
    <property type="match status" value="1"/>
</dbReference>
<evidence type="ECO:0000259" key="6">
    <source>
        <dbReference type="PROSITE" id="PS51192"/>
    </source>
</evidence>
<dbReference type="SUPFAM" id="SSF52540">
    <property type="entry name" value="P-loop containing nucleoside triphosphate hydrolases"/>
    <property type="match status" value="1"/>
</dbReference>
<dbReference type="NCBIfam" id="TIGR01970">
    <property type="entry name" value="DEAH_box_HrpB"/>
    <property type="match status" value="1"/>
</dbReference>
<dbReference type="Pfam" id="PF00270">
    <property type="entry name" value="DEAD"/>
    <property type="match status" value="1"/>
</dbReference>
<dbReference type="OrthoDB" id="9805617at2"/>
<evidence type="ECO:0000256" key="1">
    <source>
        <dbReference type="ARBA" id="ARBA00022741"/>
    </source>
</evidence>
<evidence type="ECO:0000313" key="8">
    <source>
        <dbReference type="EMBL" id="TQL74684.1"/>
    </source>
</evidence>
<dbReference type="AlphaFoldDB" id="A0A543AQ43"/>
<feature type="region of interest" description="Disordered" evidence="5">
    <location>
        <begin position="801"/>
        <end position="828"/>
    </location>
</feature>
<evidence type="ECO:0000256" key="5">
    <source>
        <dbReference type="SAM" id="MobiDB-lite"/>
    </source>
</evidence>
<dbReference type="PROSITE" id="PS51194">
    <property type="entry name" value="HELICASE_CTER"/>
    <property type="match status" value="1"/>
</dbReference>
<organism evidence="8 9">
    <name type="scientific">Stackebrandtia endophytica</name>
    <dbReference type="NCBI Taxonomy" id="1496996"/>
    <lineage>
        <taxon>Bacteria</taxon>
        <taxon>Bacillati</taxon>
        <taxon>Actinomycetota</taxon>
        <taxon>Actinomycetes</taxon>
        <taxon>Glycomycetales</taxon>
        <taxon>Glycomycetaceae</taxon>
        <taxon>Stackebrandtia</taxon>
    </lineage>
</organism>
<evidence type="ECO:0000256" key="4">
    <source>
        <dbReference type="ARBA" id="ARBA00022840"/>
    </source>
</evidence>
<dbReference type="SMART" id="SM00490">
    <property type="entry name" value="HELICc"/>
    <property type="match status" value="1"/>
</dbReference>
<dbReference type="GO" id="GO:0003676">
    <property type="term" value="F:nucleic acid binding"/>
    <property type="evidence" value="ECO:0007669"/>
    <property type="project" value="InterPro"/>
</dbReference>
<dbReference type="InterPro" id="IPR014001">
    <property type="entry name" value="Helicase_ATP-bd"/>
</dbReference>
<evidence type="ECO:0000313" key="9">
    <source>
        <dbReference type="Proteomes" id="UP000317043"/>
    </source>
</evidence>
<keyword evidence="9" id="KW-1185">Reference proteome</keyword>
<dbReference type="InterPro" id="IPR011545">
    <property type="entry name" value="DEAD/DEAH_box_helicase_dom"/>
</dbReference>
<dbReference type="SMART" id="SM00487">
    <property type="entry name" value="DEXDc"/>
    <property type="match status" value="1"/>
</dbReference>
<dbReference type="Gene3D" id="1.20.120.1080">
    <property type="match status" value="1"/>
</dbReference>
<evidence type="ECO:0000256" key="3">
    <source>
        <dbReference type="ARBA" id="ARBA00022806"/>
    </source>
</evidence>
<evidence type="ECO:0000259" key="7">
    <source>
        <dbReference type="PROSITE" id="PS51194"/>
    </source>
</evidence>
<comment type="caution">
    <text evidence="8">The sequence shown here is derived from an EMBL/GenBank/DDBJ whole genome shotgun (WGS) entry which is preliminary data.</text>
</comment>
<dbReference type="EMBL" id="VFOW01000001">
    <property type="protein sequence ID" value="TQL74684.1"/>
    <property type="molecule type" value="Genomic_DNA"/>
</dbReference>
<sequence length="828" mass="88679">MLPDVDLPVRTILPTLCDTLSENGAAVLVAPPGTGKTSLVPLALADAFEGRILVAEPRRIATRAAAARMAELTGTRLGDLVGYTVRGERRVSAATKIEVVTTGVLVRRLHNDPELSDVGAVVIDECHERHLDTDLAASFLTDVRMNLRDDLLILATSATARATELAALLGGETAPVPILEVAAASHPLDVRWCPPPRPAMVEGLRVDDALLDHVARVTSRAVGEQTGDVLVFLPGAAEIERVARRLSTVDVDVLRLHGRQSSSDQDAALRSSSRRRVVLATAVAESSLTVPGVRVVVDAGLSRQPRMDHARGMGSLVTVRVSQDSATQRAGRAARLGPGAVYRCWSQAEHDRLPRHAPAEVLTADLADFMLQLSAWGAPGGDGLPLLDRPPEGGAAAATRTLRWLGAVEESGKITNRGSAMAKIGAHPRLARALLDGAAAVGADRAAAIVATLAEPTRRGDDDVHAVWRRLRRDRTSRWHREVERLRRLAPSSGGSAADRPTDDQAAALVVGLSYPEWVGRRRNPDSRDYLLASGTAAQLSPESALTGVEWLVVAQAVRQPGQAVASIRLAAATDADTARDTAASLLARSDEVTWANGDVRAERVERLGAITLETSPLRRPAPEAVAAALADGLAGEGLALLNFTPAATNLRARIEFCRHTFGPQWPDVSTDTLRATVTDWLGPQLATARKRADLTRIDIVAALRRLLDWRQLGELDRVAPPRLTIPSGSPVTVDYTDPAAPTVRAKLQEFFGTDVTPTVADGRVPVVLHLLSPAGRPAAVTADLSSFWRQGYPSVRSELRGRYPRHPWPTDPAQAQPTRHTTRRSRS</sequence>
<reference evidence="8 9" key="1">
    <citation type="submission" date="2019-06" db="EMBL/GenBank/DDBJ databases">
        <title>Sequencing the genomes of 1000 actinobacteria strains.</title>
        <authorList>
            <person name="Klenk H.-P."/>
        </authorList>
    </citation>
    <scope>NUCLEOTIDE SEQUENCE [LARGE SCALE GENOMIC DNA]</scope>
    <source>
        <strain evidence="8 9">DSM 45928</strain>
    </source>
</reference>
<dbReference type="GO" id="GO:0016787">
    <property type="term" value="F:hydrolase activity"/>
    <property type="evidence" value="ECO:0007669"/>
    <property type="project" value="UniProtKB-KW"/>
</dbReference>
<dbReference type="InterPro" id="IPR001650">
    <property type="entry name" value="Helicase_C-like"/>
</dbReference>
<name>A0A543AQ43_9ACTN</name>
<dbReference type="RefSeq" id="WP_142033973.1">
    <property type="nucleotide sequence ID" value="NZ_JBHTGS010000002.1"/>
</dbReference>
<keyword evidence="1" id="KW-0547">Nucleotide-binding</keyword>
<dbReference type="Proteomes" id="UP000317043">
    <property type="component" value="Unassembled WGS sequence"/>
</dbReference>